<gene>
    <name evidence="1" type="ORF">LCGC14_1043270</name>
</gene>
<reference evidence="1" key="1">
    <citation type="journal article" date="2015" name="Nature">
        <title>Complex archaea that bridge the gap between prokaryotes and eukaryotes.</title>
        <authorList>
            <person name="Spang A."/>
            <person name="Saw J.H."/>
            <person name="Jorgensen S.L."/>
            <person name="Zaremba-Niedzwiedzka K."/>
            <person name="Martijn J."/>
            <person name="Lind A.E."/>
            <person name="van Eijk R."/>
            <person name="Schleper C."/>
            <person name="Guy L."/>
            <person name="Ettema T.J."/>
        </authorList>
    </citation>
    <scope>NUCLEOTIDE SEQUENCE</scope>
</reference>
<organism evidence="1">
    <name type="scientific">marine sediment metagenome</name>
    <dbReference type="NCBI Taxonomy" id="412755"/>
    <lineage>
        <taxon>unclassified sequences</taxon>
        <taxon>metagenomes</taxon>
        <taxon>ecological metagenomes</taxon>
    </lineage>
</organism>
<evidence type="ECO:0000313" key="1">
    <source>
        <dbReference type="EMBL" id="KKN09768.1"/>
    </source>
</evidence>
<protein>
    <submittedName>
        <fullName evidence="1">Uncharacterized protein</fullName>
    </submittedName>
</protein>
<sequence>MAKTTVLQGNQLAKGHDNYNGLTNIELQAVGGNVPDPFLLAVDDLAAWLDGEDRVTGDGITRSDGFSSTQWRAGALSFSQWFYLYTSILGGARSGPVTMRTRRYAVPMNDTMGYFYVIANAILTLLPVPTEDRGDYVAGFEPFFYRFTRFEILHEDKMKGTLSVTGGSTAQTGITTAAEKLVAFTTSGLNAGVTTSASDDSHTIVIAEDYTMEAVISFTSDASVKWSFQFYVDAAAVGPLFITETNATPDAEFIAMKWQQAMDATGIVTVYIKSDEGGGKNITVTDAIFTIESN</sequence>
<accession>A0A0F9QXE1</accession>
<dbReference type="AlphaFoldDB" id="A0A0F9QXE1"/>
<dbReference type="EMBL" id="LAZR01004308">
    <property type="protein sequence ID" value="KKN09768.1"/>
    <property type="molecule type" value="Genomic_DNA"/>
</dbReference>
<proteinExistence type="predicted"/>
<comment type="caution">
    <text evidence="1">The sequence shown here is derived from an EMBL/GenBank/DDBJ whole genome shotgun (WGS) entry which is preliminary data.</text>
</comment>
<name>A0A0F9QXE1_9ZZZZ</name>